<proteinExistence type="predicted"/>
<name>A0A368SC65_SETIT</name>
<dbReference type="OrthoDB" id="692330at2759"/>
<dbReference type="Pfam" id="PF07893">
    <property type="entry name" value="DUF1668"/>
    <property type="match status" value="1"/>
</dbReference>
<dbReference type="AlphaFoldDB" id="A0A368SC65"/>
<dbReference type="EMBL" id="CM003536">
    <property type="protein sequence ID" value="RCV39961.1"/>
    <property type="molecule type" value="Genomic_DNA"/>
</dbReference>
<evidence type="ECO:0008006" key="2">
    <source>
        <dbReference type="Google" id="ProtNLM"/>
    </source>
</evidence>
<dbReference type="InterPro" id="IPR012871">
    <property type="entry name" value="DUF1668_ORYSA"/>
</dbReference>
<dbReference type="PANTHER" id="PTHR33085">
    <property type="entry name" value="OS12G0113100 PROTEIN-RELATED"/>
    <property type="match status" value="1"/>
</dbReference>
<reference evidence="1" key="1">
    <citation type="journal article" date="2012" name="Nat. Biotechnol.">
        <title>Reference genome sequence of the model plant Setaria.</title>
        <authorList>
            <person name="Bennetzen J.L."/>
            <person name="Schmutz J."/>
            <person name="Wang H."/>
            <person name="Percifield R."/>
            <person name="Hawkins J."/>
            <person name="Pontaroli A.C."/>
            <person name="Estep M."/>
            <person name="Feng L."/>
            <person name="Vaughn J.N."/>
            <person name="Grimwood J."/>
            <person name="Jenkins J."/>
            <person name="Barry K."/>
            <person name="Lindquist E."/>
            <person name="Hellsten U."/>
            <person name="Deshpande S."/>
            <person name="Wang X."/>
            <person name="Wu X."/>
            <person name="Mitros T."/>
            <person name="Triplett J."/>
            <person name="Yang X."/>
            <person name="Ye C.Y."/>
            <person name="Mauro-Herrera M."/>
            <person name="Wang L."/>
            <person name="Li P."/>
            <person name="Sharma M."/>
            <person name="Sharma R."/>
            <person name="Ronald P.C."/>
            <person name="Panaud O."/>
            <person name="Kellogg E.A."/>
            <person name="Brutnell T.P."/>
            <person name="Doust A.N."/>
            <person name="Tuskan G.A."/>
            <person name="Rokhsar D."/>
            <person name="Devos K.M."/>
        </authorList>
    </citation>
    <scope>NUCLEOTIDE SEQUENCE [LARGE SCALE GENOMIC DNA]</scope>
    <source>
        <strain evidence="1">Yugu1</strain>
    </source>
</reference>
<gene>
    <name evidence="1" type="ORF">SETIT_9G013300v2</name>
</gene>
<sequence length="286" mass="31932">MSLQRRFLNFVTMNCERGIYSLHRIDLPTQRLFYPTTPAQQKKLDLQSMERIGIPPASINFHPNPSSLAEHHEWKVFFFGLSESKVICTDNNGLAFLYDAGLRSVLAMPSLHAPKWLPISLSVPDPDTSEKAAAAATLHRGEVAQTTEKGSSSPSIVYAKPDELCFDKVWHRHSLPLPPFVLEPGFDDETTRIRSHAVFGGGSHLCVSFSRGAGTYCFDTASGEWSRAGDWTLPILGKAEYVPELNLWFGLNEHDLPCVSDLSGTLTGHKPELCGVWRRYHPPDWS</sequence>
<reference evidence="1" key="2">
    <citation type="submission" date="2015-07" db="EMBL/GenBank/DDBJ databases">
        <authorList>
            <person name="Noorani M."/>
        </authorList>
    </citation>
    <scope>NUCLEOTIDE SEQUENCE</scope>
    <source>
        <strain evidence="1">Yugu1</strain>
    </source>
</reference>
<protein>
    <recommendedName>
        <fullName evidence="2">DUF1618 domain-containing protein</fullName>
    </recommendedName>
</protein>
<organism evidence="1">
    <name type="scientific">Setaria italica</name>
    <name type="common">Foxtail millet</name>
    <name type="synonym">Panicum italicum</name>
    <dbReference type="NCBI Taxonomy" id="4555"/>
    <lineage>
        <taxon>Eukaryota</taxon>
        <taxon>Viridiplantae</taxon>
        <taxon>Streptophyta</taxon>
        <taxon>Embryophyta</taxon>
        <taxon>Tracheophyta</taxon>
        <taxon>Spermatophyta</taxon>
        <taxon>Magnoliopsida</taxon>
        <taxon>Liliopsida</taxon>
        <taxon>Poales</taxon>
        <taxon>Poaceae</taxon>
        <taxon>PACMAD clade</taxon>
        <taxon>Panicoideae</taxon>
        <taxon>Panicodae</taxon>
        <taxon>Paniceae</taxon>
        <taxon>Cenchrinae</taxon>
        <taxon>Setaria</taxon>
    </lineage>
</organism>
<evidence type="ECO:0000313" key="1">
    <source>
        <dbReference type="EMBL" id="RCV39961.1"/>
    </source>
</evidence>
<accession>A0A368SC65</accession>